<comment type="caution">
    <text evidence="5">The sequence shown here is derived from an EMBL/GenBank/DDBJ whole genome shotgun (WGS) entry which is preliminary data.</text>
</comment>
<evidence type="ECO:0000256" key="2">
    <source>
        <dbReference type="SAM" id="Coils"/>
    </source>
</evidence>
<evidence type="ECO:0000256" key="1">
    <source>
        <dbReference type="PROSITE-ProRule" id="PRU00176"/>
    </source>
</evidence>
<dbReference type="EMBL" id="CANHGI010000004">
    <property type="protein sequence ID" value="CAI5446864.1"/>
    <property type="molecule type" value="Genomic_DNA"/>
</dbReference>
<dbReference type="InterPro" id="IPR057603">
    <property type="entry name" value="Periphilin-1_C"/>
</dbReference>
<organism evidence="5 6">
    <name type="scientific">Caenorhabditis angaria</name>
    <dbReference type="NCBI Taxonomy" id="860376"/>
    <lineage>
        <taxon>Eukaryota</taxon>
        <taxon>Metazoa</taxon>
        <taxon>Ecdysozoa</taxon>
        <taxon>Nematoda</taxon>
        <taxon>Chromadorea</taxon>
        <taxon>Rhabditida</taxon>
        <taxon>Rhabditina</taxon>
        <taxon>Rhabditomorpha</taxon>
        <taxon>Rhabditoidea</taxon>
        <taxon>Rhabditidae</taxon>
        <taxon>Peloderinae</taxon>
        <taxon>Caenorhabditis</taxon>
    </lineage>
</organism>
<dbReference type="SMART" id="SM00360">
    <property type="entry name" value="RRM"/>
    <property type="match status" value="1"/>
</dbReference>
<feature type="compositionally biased region" description="Basic residues" evidence="3">
    <location>
        <begin position="140"/>
        <end position="150"/>
    </location>
</feature>
<dbReference type="Gene3D" id="3.30.70.330">
    <property type="match status" value="1"/>
</dbReference>
<feature type="region of interest" description="Disordered" evidence="3">
    <location>
        <begin position="1"/>
        <end position="23"/>
    </location>
</feature>
<evidence type="ECO:0000313" key="5">
    <source>
        <dbReference type="EMBL" id="CAI5446864.1"/>
    </source>
</evidence>
<keyword evidence="6" id="KW-1185">Reference proteome</keyword>
<name>A0A9P1IK09_9PELO</name>
<dbReference type="InterPro" id="IPR012677">
    <property type="entry name" value="Nucleotide-bd_a/b_plait_sf"/>
</dbReference>
<dbReference type="GO" id="GO:0045814">
    <property type="term" value="P:negative regulation of gene expression, epigenetic"/>
    <property type="evidence" value="ECO:0007669"/>
    <property type="project" value="TreeGrafter"/>
</dbReference>
<dbReference type="InterPro" id="IPR035979">
    <property type="entry name" value="RBD_domain_sf"/>
</dbReference>
<dbReference type="InterPro" id="IPR028851">
    <property type="entry name" value="Pphln1"/>
</dbReference>
<evidence type="ECO:0000313" key="6">
    <source>
        <dbReference type="Proteomes" id="UP001152747"/>
    </source>
</evidence>
<evidence type="ECO:0000259" key="4">
    <source>
        <dbReference type="PROSITE" id="PS50102"/>
    </source>
</evidence>
<feature type="domain" description="RRM" evidence="4">
    <location>
        <begin position="28"/>
        <end position="105"/>
    </location>
</feature>
<dbReference type="InterPro" id="IPR000504">
    <property type="entry name" value="RRM_dom"/>
</dbReference>
<dbReference type="SUPFAM" id="SSF54928">
    <property type="entry name" value="RNA-binding domain, RBD"/>
    <property type="match status" value="1"/>
</dbReference>
<reference evidence="5" key="1">
    <citation type="submission" date="2022-11" db="EMBL/GenBank/DDBJ databases">
        <authorList>
            <person name="Kikuchi T."/>
        </authorList>
    </citation>
    <scope>NUCLEOTIDE SEQUENCE</scope>
    <source>
        <strain evidence="5">PS1010</strain>
    </source>
</reference>
<dbReference type="GO" id="GO:0045892">
    <property type="term" value="P:negative regulation of DNA-templated transcription"/>
    <property type="evidence" value="ECO:0007669"/>
    <property type="project" value="InterPro"/>
</dbReference>
<keyword evidence="2" id="KW-0175">Coiled coil</keyword>
<dbReference type="Pfam" id="PF00076">
    <property type="entry name" value="RRM_1"/>
    <property type="match status" value="1"/>
</dbReference>
<dbReference type="PANTHER" id="PTHR15836:SF4">
    <property type="entry name" value="PERIPHILIN-1"/>
    <property type="match status" value="1"/>
</dbReference>
<gene>
    <name evidence="5" type="ORF">CAMP_LOCUS9501</name>
</gene>
<proteinExistence type="predicted"/>
<feature type="region of interest" description="Disordered" evidence="3">
    <location>
        <begin position="114"/>
        <end position="182"/>
    </location>
</feature>
<dbReference type="CDD" id="cd00590">
    <property type="entry name" value="RRM_SF"/>
    <property type="match status" value="1"/>
</dbReference>
<dbReference type="PANTHER" id="PTHR15836">
    <property type="entry name" value="PERIPHILIN 1"/>
    <property type="match status" value="1"/>
</dbReference>
<dbReference type="AlphaFoldDB" id="A0A9P1IK09"/>
<evidence type="ECO:0000256" key="3">
    <source>
        <dbReference type="SAM" id="MobiDB-lite"/>
    </source>
</evidence>
<keyword evidence="1" id="KW-0694">RNA-binding</keyword>
<dbReference type="GO" id="GO:0005654">
    <property type="term" value="C:nucleoplasm"/>
    <property type="evidence" value="ECO:0007669"/>
    <property type="project" value="TreeGrafter"/>
</dbReference>
<dbReference type="Pfam" id="PF25234">
    <property type="entry name" value="Periphilin_C"/>
    <property type="match status" value="1"/>
</dbReference>
<dbReference type="OrthoDB" id="8933311at2759"/>
<dbReference type="PROSITE" id="PS50102">
    <property type="entry name" value="RRM"/>
    <property type="match status" value="1"/>
</dbReference>
<feature type="compositionally biased region" description="Low complexity" evidence="3">
    <location>
        <begin position="1"/>
        <end position="18"/>
    </location>
</feature>
<feature type="coiled-coil region" evidence="2">
    <location>
        <begin position="300"/>
        <end position="334"/>
    </location>
</feature>
<feature type="compositionally biased region" description="Low complexity" evidence="3">
    <location>
        <begin position="151"/>
        <end position="182"/>
    </location>
</feature>
<dbReference type="Proteomes" id="UP001152747">
    <property type="component" value="Unassembled WGS sequence"/>
</dbReference>
<dbReference type="GO" id="GO:0003723">
    <property type="term" value="F:RNA binding"/>
    <property type="evidence" value="ECO:0007669"/>
    <property type="project" value="UniProtKB-UniRule"/>
</dbReference>
<accession>A0A9P1IK09</accession>
<sequence>MSYYNNNRGNNSNNNNRINEQDVPKSKHTIFIRGLPGDLTTDEVKDYIEDRLSKITFDFVKLTADRSKLFVAVRFESRDEAREFMERYKDHDFMGYRCELTWFRDIRRFTAYQRMKEDRNSPPRRRQRSDSPPVSAAPPRRSRTRSRSTRRTSSSSSRESSRNSSRASSRRLSPVSSRSQSVGVASTVAAAPKDIPLPVAAVAVAVPERKKVEEVVAPIIQPKEIKINLKVEVPDTDTYPMNKFQPITAQKLEPELPKAAEPSPTKIPESFPTTSKYFGHLKEFQTNLLYTIKYQKKTDAEELKTLKLSAENELDEVDEEEKALLRELKLAKLNEEQVLRLTVRKKKFEEAYRSDCETYAIVTRALLSKDPSLEAGLKLAFLENIDELYQKMMDRVDDFINTL</sequence>
<feature type="compositionally biased region" description="Low complexity" evidence="3">
    <location>
        <begin position="130"/>
        <end position="139"/>
    </location>
</feature>
<dbReference type="GO" id="GO:0097355">
    <property type="term" value="P:protein localization to heterochromatin"/>
    <property type="evidence" value="ECO:0007669"/>
    <property type="project" value="TreeGrafter"/>
</dbReference>
<protein>
    <recommendedName>
        <fullName evidence="4">RRM domain-containing protein</fullName>
    </recommendedName>
</protein>